<evidence type="ECO:0000256" key="2">
    <source>
        <dbReference type="ARBA" id="ARBA00029447"/>
    </source>
</evidence>
<evidence type="ECO:0000256" key="1">
    <source>
        <dbReference type="ARBA" id="ARBA00023224"/>
    </source>
</evidence>
<comment type="caution">
    <text evidence="6">The sequence shown here is derived from an EMBL/GenBank/DDBJ whole genome shotgun (WGS) entry which is preliminary data.</text>
</comment>
<feature type="coiled-coil region" evidence="4">
    <location>
        <begin position="218"/>
        <end position="273"/>
    </location>
</feature>
<dbReference type="Pfam" id="PF00015">
    <property type="entry name" value="MCPsignal"/>
    <property type="match status" value="1"/>
</dbReference>
<dbReference type="Gene3D" id="1.10.287.950">
    <property type="entry name" value="Methyl-accepting chemotaxis protein"/>
    <property type="match status" value="1"/>
</dbReference>
<gene>
    <name evidence="6" type="ORF">GCM10008906_11410</name>
</gene>
<keyword evidence="1 3" id="KW-0807">Transducer</keyword>
<comment type="similarity">
    <text evidence="2">Belongs to the methyl-accepting chemotaxis (MCP) protein family.</text>
</comment>
<dbReference type="RefSeq" id="WP_343759727.1">
    <property type="nucleotide sequence ID" value="NZ_BAAACG010000006.1"/>
</dbReference>
<evidence type="ECO:0000256" key="4">
    <source>
        <dbReference type="SAM" id="Coils"/>
    </source>
</evidence>
<dbReference type="PROSITE" id="PS50111">
    <property type="entry name" value="CHEMOTAXIS_TRANSDUC_2"/>
    <property type="match status" value="1"/>
</dbReference>
<dbReference type="InterPro" id="IPR004090">
    <property type="entry name" value="Chemotax_Me-accpt_rcpt"/>
</dbReference>
<dbReference type="SUPFAM" id="SSF58104">
    <property type="entry name" value="Methyl-accepting chemotaxis protein (MCP) signaling domain"/>
    <property type="match status" value="1"/>
</dbReference>
<dbReference type="Proteomes" id="UP001501510">
    <property type="component" value="Unassembled WGS sequence"/>
</dbReference>
<accession>A0ABP3UJN4</accession>
<dbReference type="PRINTS" id="PR00260">
    <property type="entry name" value="CHEMTRNSDUCR"/>
</dbReference>
<proteinExistence type="inferred from homology"/>
<organism evidence="6 7">
    <name type="scientific">Clostridium oceanicum</name>
    <dbReference type="NCBI Taxonomy" id="1543"/>
    <lineage>
        <taxon>Bacteria</taxon>
        <taxon>Bacillati</taxon>
        <taxon>Bacillota</taxon>
        <taxon>Clostridia</taxon>
        <taxon>Eubacteriales</taxon>
        <taxon>Clostridiaceae</taxon>
        <taxon>Clostridium</taxon>
    </lineage>
</organism>
<keyword evidence="4" id="KW-0175">Coiled coil</keyword>
<dbReference type="SMART" id="SM00283">
    <property type="entry name" value="MA"/>
    <property type="match status" value="1"/>
</dbReference>
<protein>
    <submittedName>
        <fullName evidence="6">Methyl-accepting chemotaxis protein</fullName>
    </submittedName>
</protein>
<evidence type="ECO:0000313" key="7">
    <source>
        <dbReference type="Proteomes" id="UP001501510"/>
    </source>
</evidence>
<evidence type="ECO:0000313" key="6">
    <source>
        <dbReference type="EMBL" id="GAA0736439.1"/>
    </source>
</evidence>
<evidence type="ECO:0000259" key="5">
    <source>
        <dbReference type="PROSITE" id="PS50111"/>
    </source>
</evidence>
<dbReference type="PANTHER" id="PTHR32089">
    <property type="entry name" value="METHYL-ACCEPTING CHEMOTAXIS PROTEIN MCPB"/>
    <property type="match status" value="1"/>
</dbReference>
<reference evidence="7" key="1">
    <citation type="journal article" date="2019" name="Int. J. Syst. Evol. Microbiol.">
        <title>The Global Catalogue of Microorganisms (GCM) 10K type strain sequencing project: providing services to taxonomists for standard genome sequencing and annotation.</title>
        <authorList>
            <consortium name="The Broad Institute Genomics Platform"/>
            <consortium name="The Broad Institute Genome Sequencing Center for Infectious Disease"/>
            <person name="Wu L."/>
            <person name="Ma J."/>
        </authorList>
    </citation>
    <scope>NUCLEOTIDE SEQUENCE [LARGE SCALE GENOMIC DNA]</scope>
    <source>
        <strain evidence="7">JCM 1407</strain>
    </source>
</reference>
<dbReference type="PANTHER" id="PTHR32089:SF112">
    <property type="entry name" value="LYSOZYME-LIKE PROTEIN-RELATED"/>
    <property type="match status" value="1"/>
</dbReference>
<dbReference type="InterPro" id="IPR004089">
    <property type="entry name" value="MCPsignal_dom"/>
</dbReference>
<dbReference type="EMBL" id="BAAACG010000006">
    <property type="protein sequence ID" value="GAA0736439.1"/>
    <property type="molecule type" value="Genomic_DNA"/>
</dbReference>
<keyword evidence="7" id="KW-1185">Reference proteome</keyword>
<evidence type="ECO:0000256" key="3">
    <source>
        <dbReference type="PROSITE-ProRule" id="PRU00284"/>
    </source>
</evidence>
<feature type="domain" description="Methyl-accepting transducer" evidence="5">
    <location>
        <begin position="118"/>
        <end position="277"/>
    </location>
</feature>
<sequence length="277" mass="30282">MIETLEQNEIIKSFNNLIPYFQCYFEDEVAFTISNTEYFLNVVNGKTIDLGAKAGDKLPVGCAAYECLKAKDQVSIIVPKEVFGVSVKAIGVPVKENGEVVGTIVIAKSLKRRNGFGKLANNLSESLNQITKAIGEINTGAQNASETNSYIQEEVSKTYDESKNTDEILKFIENIAKKTNLLGLNAAIESARAGEAGKGFNVVAKEIRKLSLSSSESIKEINETLKNIQDSVTEISKRINNSQDVFEEQVSSIEEITATIENLNQSALSLKKAAQDM</sequence>
<name>A0ABP3UJN4_9CLOT</name>